<dbReference type="EMBL" id="JASPKZ010003805">
    <property type="protein sequence ID" value="KAJ9592798.1"/>
    <property type="molecule type" value="Genomic_DNA"/>
</dbReference>
<feature type="non-terminal residue" evidence="1">
    <location>
        <position position="122"/>
    </location>
</feature>
<accession>A0AAD8EJR3</accession>
<comment type="caution">
    <text evidence="1">The sequence shown here is derived from an EMBL/GenBank/DDBJ whole genome shotgun (WGS) entry which is preliminary data.</text>
</comment>
<organism evidence="1 2">
    <name type="scientific">Diploptera punctata</name>
    <name type="common">Pacific beetle cockroach</name>
    <dbReference type="NCBI Taxonomy" id="6984"/>
    <lineage>
        <taxon>Eukaryota</taxon>
        <taxon>Metazoa</taxon>
        <taxon>Ecdysozoa</taxon>
        <taxon>Arthropoda</taxon>
        <taxon>Hexapoda</taxon>
        <taxon>Insecta</taxon>
        <taxon>Pterygota</taxon>
        <taxon>Neoptera</taxon>
        <taxon>Polyneoptera</taxon>
        <taxon>Dictyoptera</taxon>
        <taxon>Blattodea</taxon>
        <taxon>Blaberoidea</taxon>
        <taxon>Blaberidae</taxon>
        <taxon>Diplopterinae</taxon>
        <taxon>Diploptera</taxon>
    </lineage>
</organism>
<dbReference type="AlphaFoldDB" id="A0AAD8EJR3"/>
<reference evidence="1" key="1">
    <citation type="journal article" date="2023" name="IScience">
        <title>Live-bearing cockroach genome reveals convergent evolutionary mechanisms linked to viviparity in insects and beyond.</title>
        <authorList>
            <person name="Fouks B."/>
            <person name="Harrison M.C."/>
            <person name="Mikhailova A.A."/>
            <person name="Marchal E."/>
            <person name="English S."/>
            <person name="Carruthers M."/>
            <person name="Jennings E.C."/>
            <person name="Chiamaka E.L."/>
            <person name="Frigard R.A."/>
            <person name="Pippel M."/>
            <person name="Attardo G.M."/>
            <person name="Benoit J.B."/>
            <person name="Bornberg-Bauer E."/>
            <person name="Tobe S.S."/>
        </authorList>
    </citation>
    <scope>NUCLEOTIDE SEQUENCE</scope>
    <source>
        <strain evidence="1">Stay&amp;Tobe</strain>
    </source>
</reference>
<protein>
    <submittedName>
        <fullName evidence="1">Uncharacterized protein</fullName>
    </submittedName>
</protein>
<evidence type="ECO:0000313" key="1">
    <source>
        <dbReference type="EMBL" id="KAJ9592798.1"/>
    </source>
</evidence>
<proteinExistence type="predicted"/>
<gene>
    <name evidence="1" type="ORF">L9F63_015537</name>
</gene>
<evidence type="ECO:0000313" key="2">
    <source>
        <dbReference type="Proteomes" id="UP001233999"/>
    </source>
</evidence>
<name>A0AAD8EJR3_DIPPU</name>
<feature type="non-terminal residue" evidence="1">
    <location>
        <position position="1"/>
    </location>
</feature>
<sequence length="122" mass="14371">FSDPQIRTLSRLCVNFPAKLFLMTFRRLRPHPAQTFRNISSRSIVDSKLLELSFHINDFCPLTRFAPRCTICYRSLQRHISVFLHFFGLQVYNKIILNFDNVLLFSVVGPNWDFVIILTSDF</sequence>
<keyword evidence="2" id="KW-1185">Reference proteome</keyword>
<dbReference type="Proteomes" id="UP001233999">
    <property type="component" value="Unassembled WGS sequence"/>
</dbReference>
<reference evidence="1" key="2">
    <citation type="submission" date="2023-05" db="EMBL/GenBank/DDBJ databases">
        <authorList>
            <person name="Fouks B."/>
        </authorList>
    </citation>
    <scope>NUCLEOTIDE SEQUENCE</scope>
    <source>
        <strain evidence="1">Stay&amp;Tobe</strain>
        <tissue evidence="1">Testes</tissue>
    </source>
</reference>